<dbReference type="Gene3D" id="2.60.40.10">
    <property type="entry name" value="Immunoglobulins"/>
    <property type="match status" value="5"/>
</dbReference>
<name>A0ABP5DKX8_9MICO</name>
<dbReference type="PROSITE" id="PS50093">
    <property type="entry name" value="PKD"/>
    <property type="match status" value="1"/>
</dbReference>
<feature type="signal peptide" evidence="3">
    <location>
        <begin position="1"/>
        <end position="29"/>
    </location>
</feature>
<evidence type="ECO:0000313" key="5">
    <source>
        <dbReference type="EMBL" id="GAA1980087.1"/>
    </source>
</evidence>
<dbReference type="InterPro" id="IPR000601">
    <property type="entry name" value="PKD_dom"/>
</dbReference>
<evidence type="ECO:0000256" key="1">
    <source>
        <dbReference type="SAM" id="MobiDB-lite"/>
    </source>
</evidence>
<comment type="caution">
    <text evidence="5">The sequence shown here is derived from an EMBL/GenBank/DDBJ whole genome shotgun (WGS) entry which is preliminary data.</text>
</comment>
<dbReference type="SUPFAM" id="SSF49299">
    <property type="entry name" value="PKD domain"/>
    <property type="match status" value="1"/>
</dbReference>
<sequence length="911" mass="88643">MQRRGAAASIAAVLAVLAGAVVAPSMAQADGPTTFTNSAAIAIPATGSPDQIGPASPYPSAITVSGMAGAVTAVQVVFHGLTHSTLNDVDAMVVAPSGQNLVVLSDIGDPATLALASNATLTFDDAAAAGVPAGNVPTGTYRPTNGGAAESFPAPAPAPSAQTTLAGAFTGINPNGVWQLFIVDDATGDVGSMAGGWSLVITTEVAAAATTTAVTTSGSPSATGSPVTFTATVSASGSPVTTGTVAFTADGAPIGTVAVNASGVASVTTSALAEGTHPIVGTYSGSTGFVTSNGSVSQRVDNATVVTGSTYCNTGPLTVPANGPAVPYPSNITVSGLTAPVTKVTATLNGVSHAVPVDLDVMLSGPVPATNLLLMSDIGGTAPVSGLTVVFDDDAVGSVPTPLTSGTFRPTDDDSATADAAFPAPAPIVSSATTLATFNGAAGNGVWSLWVVDDATGDSGSISGGWCLTFTTASPTTTTLTSDVNPSAVGQAVTFTATVTSGGAPVTTGTVAFSDGGTPLGANVPVDAAGTATFTTSALTAGTHPITATYAGTPAYTTSTGNLDQVVEANATSTVLVSDVNPSAVGQAVTFTATVTSGGAPVTTGTVAFSDGGTTLGSNVPVDATGTATFTTSALTAGTHPITATYAATPAYATSTANLDQVVIPPVVVVADAGGPYSVAEGGSLTLDGSGSTPGAAYEWDLNADGDFTDATGMNPTLTWLQLEGLGIDDGPSTRMVTLRVTLGLEQDTDTADLDVANTAPGTVVTGALTATVGVPFTIKVGADDPSSADMAAEFDYTIDWGDGSPVEAVPGPADPPVTHTYTAPGTYSASFTSTDKDGGTGDPLTVQVVADAATPTPPPTPTPTPTPPPGEPLPPTGADSSGPALAAGLLIVLGASMVAAGSRRRLSRRT</sequence>
<organism evidence="5 6">
    <name type="scientific">Microbacterium pumilum</name>
    <dbReference type="NCBI Taxonomy" id="344165"/>
    <lineage>
        <taxon>Bacteria</taxon>
        <taxon>Bacillati</taxon>
        <taxon>Actinomycetota</taxon>
        <taxon>Actinomycetes</taxon>
        <taxon>Micrococcales</taxon>
        <taxon>Microbacteriaceae</taxon>
        <taxon>Microbacterium</taxon>
    </lineage>
</organism>
<keyword evidence="6" id="KW-1185">Reference proteome</keyword>
<protein>
    <recommendedName>
        <fullName evidence="4">PKD domain-containing protein</fullName>
    </recommendedName>
</protein>
<dbReference type="InterPro" id="IPR035986">
    <property type="entry name" value="PKD_dom_sf"/>
</dbReference>
<dbReference type="Pfam" id="PF18911">
    <property type="entry name" value="PKD_4"/>
    <property type="match status" value="1"/>
</dbReference>
<keyword evidence="2" id="KW-1133">Transmembrane helix</keyword>
<keyword evidence="3" id="KW-0732">Signal</keyword>
<dbReference type="Pfam" id="PF16640">
    <property type="entry name" value="Big_3_5"/>
    <property type="match status" value="3"/>
</dbReference>
<evidence type="ECO:0000256" key="3">
    <source>
        <dbReference type="SAM" id="SignalP"/>
    </source>
</evidence>
<proteinExistence type="predicted"/>
<keyword evidence="2" id="KW-0472">Membrane</keyword>
<feature type="compositionally biased region" description="Pro residues" evidence="1">
    <location>
        <begin position="856"/>
        <end position="876"/>
    </location>
</feature>
<dbReference type="InterPro" id="IPR013783">
    <property type="entry name" value="Ig-like_fold"/>
</dbReference>
<gene>
    <name evidence="5" type="ORF">GCM10009777_11900</name>
</gene>
<evidence type="ECO:0000256" key="2">
    <source>
        <dbReference type="SAM" id="Phobius"/>
    </source>
</evidence>
<dbReference type="Gene3D" id="2.60.120.260">
    <property type="entry name" value="Galactose-binding domain-like"/>
    <property type="match status" value="1"/>
</dbReference>
<dbReference type="EMBL" id="BAAAOH010000001">
    <property type="protein sequence ID" value="GAA1980087.1"/>
    <property type="molecule type" value="Genomic_DNA"/>
</dbReference>
<dbReference type="Proteomes" id="UP001500326">
    <property type="component" value="Unassembled WGS sequence"/>
</dbReference>
<feature type="region of interest" description="Disordered" evidence="1">
    <location>
        <begin position="852"/>
        <end position="884"/>
    </location>
</feature>
<feature type="domain" description="PKD" evidence="4">
    <location>
        <begin position="797"/>
        <end position="856"/>
    </location>
</feature>
<dbReference type="CDD" id="cd00146">
    <property type="entry name" value="PKD"/>
    <property type="match status" value="1"/>
</dbReference>
<feature type="region of interest" description="Disordered" evidence="1">
    <location>
        <begin position="804"/>
        <end position="823"/>
    </location>
</feature>
<accession>A0ABP5DKX8</accession>
<feature type="transmembrane region" description="Helical" evidence="2">
    <location>
        <begin position="883"/>
        <end position="902"/>
    </location>
</feature>
<evidence type="ECO:0000313" key="6">
    <source>
        <dbReference type="Proteomes" id="UP001500326"/>
    </source>
</evidence>
<keyword evidence="2" id="KW-0812">Transmembrane</keyword>
<evidence type="ECO:0000259" key="4">
    <source>
        <dbReference type="PROSITE" id="PS50093"/>
    </source>
</evidence>
<reference evidence="6" key="1">
    <citation type="journal article" date="2019" name="Int. J. Syst. Evol. Microbiol.">
        <title>The Global Catalogue of Microorganisms (GCM) 10K type strain sequencing project: providing services to taxonomists for standard genome sequencing and annotation.</title>
        <authorList>
            <consortium name="The Broad Institute Genomics Platform"/>
            <consortium name="The Broad Institute Genome Sequencing Center for Infectious Disease"/>
            <person name="Wu L."/>
            <person name="Ma J."/>
        </authorList>
    </citation>
    <scope>NUCLEOTIDE SEQUENCE [LARGE SCALE GENOMIC DNA]</scope>
    <source>
        <strain evidence="6">JCM 14902</strain>
    </source>
</reference>
<dbReference type="InterPro" id="IPR032109">
    <property type="entry name" value="Big_3_5"/>
</dbReference>
<feature type="chain" id="PRO_5046888779" description="PKD domain-containing protein" evidence="3">
    <location>
        <begin position="30"/>
        <end position="911"/>
    </location>
</feature>